<dbReference type="OrthoDB" id="5791480at2759"/>
<dbReference type="PANTHER" id="PTHR21662:SF58">
    <property type="entry name" value="RECEPTOR L-DOMAIN DOMAIN-CONTAINING PROTEIN"/>
    <property type="match status" value="1"/>
</dbReference>
<evidence type="ECO:0000313" key="2">
    <source>
        <dbReference type="Proteomes" id="UP000008281"/>
    </source>
</evidence>
<dbReference type="PANTHER" id="PTHR21662">
    <property type="entry name" value="RECEPTOR PROTEIN-TYROSINE KINASE"/>
    <property type="match status" value="1"/>
</dbReference>
<dbReference type="AlphaFoldDB" id="E3MB40"/>
<sequence>MRYGSYRTIIDNLVDRGCTIKGDFNNYLYTMSSKCWMLFGNVNLDDKSNITLLQEKMSSVTRTNGGLSVTNTNFENLTFLSTIEMIENDPQKSEKTAKIIMTNNPNLTFLGLNAKRDRLYLTIRDNPKLCVTPFELENLFNGVSLDSDLDTKICFSNKTWSNWCELPKSGYLQDMPDGCIHLVGDLLIDNTFDFANSYKLYLVE</sequence>
<protein>
    <submittedName>
        <fullName evidence="1">Uncharacterized protein</fullName>
    </submittedName>
</protein>
<dbReference type="HOGENOM" id="CLU_1344371_0_0_1"/>
<dbReference type="eggNOG" id="ENOG502TGAS">
    <property type="taxonomic scope" value="Eukaryota"/>
</dbReference>
<dbReference type="InterPro" id="IPR036941">
    <property type="entry name" value="Rcpt_L-dom_sf"/>
</dbReference>
<proteinExistence type="predicted"/>
<dbReference type="SUPFAM" id="SSF52058">
    <property type="entry name" value="L domain-like"/>
    <property type="match status" value="1"/>
</dbReference>
<gene>
    <name evidence="1" type="ORF">CRE_16691</name>
</gene>
<dbReference type="Pfam" id="PF01030">
    <property type="entry name" value="Recep_L_domain"/>
    <property type="match status" value="1"/>
</dbReference>
<dbReference type="InterPro" id="IPR000494">
    <property type="entry name" value="Rcpt_L-dom"/>
</dbReference>
<keyword evidence="2" id="KW-1185">Reference proteome</keyword>
<dbReference type="InterPro" id="IPR053079">
    <property type="entry name" value="SPS2_domain"/>
</dbReference>
<dbReference type="EMBL" id="DS268432">
    <property type="protein sequence ID" value="EFO97348.1"/>
    <property type="molecule type" value="Genomic_DNA"/>
</dbReference>
<name>E3MB40_CAERE</name>
<organism evidence="2">
    <name type="scientific">Caenorhabditis remanei</name>
    <name type="common">Caenorhabditis vulgaris</name>
    <dbReference type="NCBI Taxonomy" id="31234"/>
    <lineage>
        <taxon>Eukaryota</taxon>
        <taxon>Metazoa</taxon>
        <taxon>Ecdysozoa</taxon>
        <taxon>Nematoda</taxon>
        <taxon>Chromadorea</taxon>
        <taxon>Rhabditida</taxon>
        <taxon>Rhabditina</taxon>
        <taxon>Rhabditomorpha</taxon>
        <taxon>Rhabditoidea</taxon>
        <taxon>Rhabditidae</taxon>
        <taxon>Peloderinae</taxon>
        <taxon>Caenorhabditis</taxon>
    </lineage>
</organism>
<evidence type="ECO:0000313" key="1">
    <source>
        <dbReference type="EMBL" id="EFO97348.1"/>
    </source>
</evidence>
<dbReference type="Proteomes" id="UP000008281">
    <property type="component" value="Unassembled WGS sequence"/>
</dbReference>
<reference evidence="1" key="1">
    <citation type="submission" date="2007-07" db="EMBL/GenBank/DDBJ databases">
        <title>PCAP assembly of the Caenorhabditis remanei genome.</title>
        <authorList>
            <consortium name="The Caenorhabditis remanei Sequencing Consortium"/>
            <person name="Wilson R.K."/>
        </authorList>
    </citation>
    <scope>NUCLEOTIDE SEQUENCE [LARGE SCALE GENOMIC DNA]</scope>
    <source>
        <strain evidence="1">PB4641</strain>
    </source>
</reference>
<accession>E3MB40</accession>
<dbReference type="Gene3D" id="3.80.20.20">
    <property type="entry name" value="Receptor L-domain"/>
    <property type="match status" value="1"/>
</dbReference>